<evidence type="ECO:0000256" key="1">
    <source>
        <dbReference type="ARBA" id="ARBA00000073"/>
    </source>
</evidence>
<name>A0ABD3I0J4_9MARC</name>
<dbReference type="NCBIfam" id="TIGR00005">
    <property type="entry name" value="rluA_subfam"/>
    <property type="match status" value="1"/>
</dbReference>
<dbReference type="CDD" id="cd02557">
    <property type="entry name" value="PseudoU_synth_ScRIB2"/>
    <property type="match status" value="1"/>
</dbReference>
<feature type="domain" description="Pseudouridine synthase RsuA/RluA-like" evidence="5">
    <location>
        <begin position="123"/>
        <end position="277"/>
    </location>
</feature>
<proteinExistence type="inferred from homology"/>
<organism evidence="6 7">
    <name type="scientific">Riccia sorocarpa</name>
    <dbReference type="NCBI Taxonomy" id="122646"/>
    <lineage>
        <taxon>Eukaryota</taxon>
        <taxon>Viridiplantae</taxon>
        <taxon>Streptophyta</taxon>
        <taxon>Embryophyta</taxon>
        <taxon>Marchantiophyta</taxon>
        <taxon>Marchantiopsida</taxon>
        <taxon>Marchantiidae</taxon>
        <taxon>Marchantiales</taxon>
        <taxon>Ricciaceae</taxon>
        <taxon>Riccia</taxon>
    </lineage>
</organism>
<dbReference type="InterPro" id="IPR006225">
    <property type="entry name" value="PsdUridine_synth_RluC/D"/>
</dbReference>
<dbReference type="Proteomes" id="UP001633002">
    <property type="component" value="Unassembled WGS sequence"/>
</dbReference>
<accession>A0ABD3I0J4</accession>
<dbReference type="PROSITE" id="PS01129">
    <property type="entry name" value="PSI_RLU"/>
    <property type="match status" value="1"/>
</dbReference>
<keyword evidence="7" id="KW-1185">Reference proteome</keyword>
<dbReference type="AlphaFoldDB" id="A0ABD3I0J4"/>
<comment type="catalytic activity">
    <reaction evidence="1 3">
        <text>a uridine in RNA = a pseudouridine in RNA</text>
        <dbReference type="Rhea" id="RHEA:48348"/>
        <dbReference type="Rhea" id="RHEA-COMP:12068"/>
        <dbReference type="Rhea" id="RHEA-COMP:12069"/>
        <dbReference type="ChEBI" id="CHEBI:65314"/>
        <dbReference type="ChEBI" id="CHEBI:65315"/>
    </reaction>
</comment>
<dbReference type="EC" id="5.4.99.-" evidence="3"/>
<protein>
    <recommendedName>
        <fullName evidence="3">Pseudouridine synthase</fullName>
        <ecNumber evidence="3">5.4.99.-</ecNumber>
    </recommendedName>
</protein>
<dbReference type="Pfam" id="PF00849">
    <property type="entry name" value="PseudoU_synth_2"/>
    <property type="match status" value="1"/>
</dbReference>
<dbReference type="SUPFAM" id="SSF55120">
    <property type="entry name" value="Pseudouridine synthase"/>
    <property type="match status" value="1"/>
</dbReference>
<evidence type="ECO:0000256" key="2">
    <source>
        <dbReference type="PIRSR" id="PIRSR606225-1"/>
    </source>
</evidence>
<dbReference type="PANTHER" id="PTHR21600">
    <property type="entry name" value="MITOCHONDRIAL RNA PSEUDOURIDINE SYNTHASE"/>
    <property type="match status" value="1"/>
</dbReference>
<evidence type="ECO:0000256" key="3">
    <source>
        <dbReference type="RuleBase" id="RU362028"/>
    </source>
</evidence>
<dbReference type="InterPro" id="IPR006145">
    <property type="entry name" value="PsdUridine_synth_RsuA/RluA"/>
</dbReference>
<evidence type="ECO:0000313" key="7">
    <source>
        <dbReference type="Proteomes" id="UP001633002"/>
    </source>
</evidence>
<feature type="active site" evidence="2">
    <location>
        <position position="166"/>
    </location>
</feature>
<comment type="caution">
    <text evidence="6">The sequence shown here is derived from an EMBL/GenBank/DDBJ whole genome shotgun (WGS) entry which is preliminary data.</text>
</comment>
<keyword evidence="3" id="KW-0413">Isomerase</keyword>
<dbReference type="GO" id="GO:0009982">
    <property type="term" value="F:pseudouridine synthase activity"/>
    <property type="evidence" value="ECO:0007669"/>
    <property type="project" value="UniProtKB-ARBA"/>
</dbReference>
<dbReference type="Gene3D" id="3.30.2350.10">
    <property type="entry name" value="Pseudouridine synthase"/>
    <property type="match status" value="1"/>
</dbReference>
<feature type="region of interest" description="Disordered" evidence="4">
    <location>
        <begin position="287"/>
        <end position="370"/>
    </location>
</feature>
<evidence type="ECO:0000256" key="4">
    <source>
        <dbReference type="SAM" id="MobiDB-lite"/>
    </source>
</evidence>
<dbReference type="InterPro" id="IPR020103">
    <property type="entry name" value="PsdUridine_synth_cat_dom_sf"/>
</dbReference>
<dbReference type="InterPro" id="IPR050188">
    <property type="entry name" value="RluA_PseudoU_synthase"/>
</dbReference>
<gene>
    <name evidence="6" type="ORF">R1sor_011194</name>
</gene>
<reference evidence="6 7" key="1">
    <citation type="submission" date="2024-09" db="EMBL/GenBank/DDBJ databases">
        <title>Chromosome-scale assembly of Riccia sorocarpa.</title>
        <authorList>
            <person name="Paukszto L."/>
        </authorList>
    </citation>
    <scope>NUCLEOTIDE SEQUENCE [LARGE SCALE GENOMIC DNA]</scope>
    <source>
        <strain evidence="6">LP-2024</strain>
        <tissue evidence="6">Aerial parts of the thallus</tissue>
    </source>
</reference>
<evidence type="ECO:0000259" key="5">
    <source>
        <dbReference type="Pfam" id="PF00849"/>
    </source>
</evidence>
<dbReference type="EMBL" id="JBJQOH010000002">
    <property type="protein sequence ID" value="KAL3697118.1"/>
    <property type="molecule type" value="Genomic_DNA"/>
</dbReference>
<dbReference type="PANTHER" id="PTHR21600:SF40">
    <property type="entry name" value="PSEUDOURIDYLATE SYNTHASE RPUSD2"/>
    <property type="match status" value="1"/>
</dbReference>
<sequence length="475" mass="53202">MDSAEQQEDDNIVWENPDTPANADDYVFVNGKRMARPYFFEFLCNAKRRWEGKTVVDLFSGEFRQRPREYYIEAVERGRIKVNGMKVAPTFLIRDAQKISHFVHRHEPPVLAESVTVLEEGPDVITVNKPASVPVHPCGQYRKNTVIGILQAERKTGQLFPIHRLDRLVSGLLILARNSRTADKFRQEIEGGRVTKNYVAKVKGVFPAHEVVLNAAVTYDPKEGLSTCSTELSADKDSKGKNACTKFQRLSTDGVYSIVRCEPITGRTHQIRVHLQHLGHPIANDNLYLQASPPKRSRGGTTADTAAKVARSVSKDKTTDEMDSPPCRQNVEADESVRAHPSRATSVDTRDTTQEQSVEADEPGKQTAFSASRQVNLLPDERAFERTETIENLKTGMASNGSGDKEVNNQSDIQLHDEKQSSRSLLQFKIDRLCTHCPGLGPSGNKQDDEGLWLHCVRYACASWMYECPLPNWAV</sequence>
<dbReference type="InterPro" id="IPR006224">
    <property type="entry name" value="PsdUridine_synth_RluA-like_CS"/>
</dbReference>
<evidence type="ECO:0000313" key="6">
    <source>
        <dbReference type="EMBL" id="KAL3697118.1"/>
    </source>
</evidence>
<comment type="function">
    <text evidence="3">Responsible for synthesis of pseudouridine from uracil.</text>
</comment>
<comment type="similarity">
    <text evidence="3">Belongs to the pseudouridine synthase RluA family.</text>
</comment>